<dbReference type="EMBL" id="UOEX01000406">
    <property type="protein sequence ID" value="VAW41926.1"/>
    <property type="molecule type" value="Genomic_DNA"/>
</dbReference>
<sequence>MASIMFHNRPPSPKYAPDSDFVKELDREILAFIHQGLDNDDPRGFNRLAVKGVDLQV</sequence>
<feature type="non-terminal residue" evidence="1">
    <location>
        <position position="57"/>
    </location>
</feature>
<name>A0A3B0WBM2_9ZZZZ</name>
<proteinExistence type="predicted"/>
<evidence type="ECO:0000313" key="1">
    <source>
        <dbReference type="EMBL" id="VAW41926.1"/>
    </source>
</evidence>
<reference evidence="1" key="1">
    <citation type="submission" date="2018-06" db="EMBL/GenBank/DDBJ databases">
        <authorList>
            <person name="Zhirakovskaya E."/>
        </authorList>
    </citation>
    <scope>NUCLEOTIDE SEQUENCE</scope>
</reference>
<accession>A0A3B0WBM2</accession>
<gene>
    <name evidence="1" type="ORF">MNBD_DELTA03-1007</name>
</gene>
<organism evidence="1">
    <name type="scientific">hydrothermal vent metagenome</name>
    <dbReference type="NCBI Taxonomy" id="652676"/>
    <lineage>
        <taxon>unclassified sequences</taxon>
        <taxon>metagenomes</taxon>
        <taxon>ecological metagenomes</taxon>
    </lineage>
</organism>
<dbReference type="AlphaFoldDB" id="A0A3B0WBM2"/>
<protein>
    <submittedName>
        <fullName evidence="1">Uncharacterized protein</fullName>
    </submittedName>
</protein>